<dbReference type="InterPro" id="IPR025714">
    <property type="entry name" value="Methyltranfer_dom"/>
</dbReference>
<comment type="caution">
    <text evidence="3">The sequence shown here is derived from an EMBL/GenBank/DDBJ whole genome shotgun (WGS) entry which is preliminary data.</text>
</comment>
<keyword evidence="1" id="KW-1133">Transmembrane helix</keyword>
<feature type="transmembrane region" description="Helical" evidence="1">
    <location>
        <begin position="12"/>
        <end position="33"/>
    </location>
</feature>
<dbReference type="RefSeq" id="WP_286135865.1">
    <property type="nucleotide sequence ID" value="NZ_BRPL01000002.1"/>
</dbReference>
<feature type="transmembrane region" description="Helical" evidence="1">
    <location>
        <begin position="39"/>
        <end position="61"/>
    </location>
</feature>
<keyword evidence="4" id="KW-1185">Reference proteome</keyword>
<dbReference type="EMBL" id="BRPL01000002">
    <property type="protein sequence ID" value="GLB46404.1"/>
    <property type="molecule type" value="Genomic_DNA"/>
</dbReference>
<organism evidence="3 4">
    <name type="scientific">Philodulcilactobacillus myokoensis</name>
    <dbReference type="NCBI Taxonomy" id="2929573"/>
    <lineage>
        <taxon>Bacteria</taxon>
        <taxon>Bacillati</taxon>
        <taxon>Bacillota</taxon>
        <taxon>Bacilli</taxon>
        <taxon>Lactobacillales</taxon>
        <taxon>Lactobacillaceae</taxon>
        <taxon>Philodulcilactobacillus</taxon>
    </lineage>
</organism>
<dbReference type="Proteomes" id="UP001144204">
    <property type="component" value="Unassembled WGS sequence"/>
</dbReference>
<proteinExistence type="predicted"/>
<dbReference type="CDD" id="cd02440">
    <property type="entry name" value="AdoMet_MTases"/>
    <property type="match status" value="1"/>
</dbReference>
<evidence type="ECO:0000259" key="2">
    <source>
        <dbReference type="Pfam" id="PF13847"/>
    </source>
</evidence>
<dbReference type="InterPro" id="IPR029063">
    <property type="entry name" value="SAM-dependent_MTases_sf"/>
</dbReference>
<gene>
    <name evidence="3" type="ORF">WR164_03830</name>
</gene>
<evidence type="ECO:0000313" key="4">
    <source>
        <dbReference type="Proteomes" id="UP001144204"/>
    </source>
</evidence>
<keyword evidence="1" id="KW-0472">Membrane</keyword>
<feature type="domain" description="Methyltransferase" evidence="2">
    <location>
        <begin position="76"/>
        <end position="187"/>
    </location>
</feature>
<protein>
    <recommendedName>
        <fullName evidence="2">Methyltransferase domain-containing protein</fullName>
    </recommendedName>
</protein>
<keyword evidence="1" id="KW-0812">Transmembrane</keyword>
<evidence type="ECO:0000256" key="1">
    <source>
        <dbReference type="SAM" id="Phobius"/>
    </source>
</evidence>
<reference evidence="3" key="2">
    <citation type="journal article" date="2023" name="PLoS ONE">
        <title>Philodulcilactobacillus myokoensis gen. nov., sp. nov., a fructophilic, acidophilic, and agar-phobic lactic acid bacterium isolated from fermented vegetable extracts.</title>
        <authorList>
            <person name="Kouya T."/>
            <person name="Ishiyama Y."/>
            <person name="Ohashi S."/>
            <person name="Kumakubo R."/>
            <person name="Yamazaki T."/>
            <person name="Otaki T."/>
        </authorList>
    </citation>
    <scope>NUCLEOTIDE SEQUENCE</scope>
    <source>
        <strain evidence="3">WR16-4</strain>
    </source>
</reference>
<evidence type="ECO:0000313" key="3">
    <source>
        <dbReference type="EMBL" id="GLB46404.1"/>
    </source>
</evidence>
<reference evidence="3" key="1">
    <citation type="submission" date="2022-07" db="EMBL/GenBank/DDBJ databases">
        <authorList>
            <person name="Kouya T."/>
            <person name="Ishiyama Y."/>
        </authorList>
    </citation>
    <scope>NUCLEOTIDE SEQUENCE</scope>
    <source>
        <strain evidence="3">WR16-4</strain>
    </source>
</reference>
<sequence>MQRILKYYLVNFIQLILILIVLLGLLIGSLMIPDSNVKIIAIAVILLMLILIARSTSSYWIESAMIKSIFKYLHLHKSFVVLDLSSGNGYLLNQLANQPSSKIVGIETHHQERMLKRARQNVKFKRNSYKTSIMNGNPYDLPFDNQTFNLITMCDTRKSIFRYSQNYNLMMNELLRVLKKNGKILVIARKRPLVKIANILDGRNARVMMYDYHFQFLFSLRAMVVSTSTKRFKK</sequence>
<dbReference type="Pfam" id="PF13847">
    <property type="entry name" value="Methyltransf_31"/>
    <property type="match status" value="1"/>
</dbReference>
<accession>A0A9W6ESR2</accession>
<dbReference type="AlphaFoldDB" id="A0A9W6ESR2"/>
<dbReference type="Gene3D" id="3.40.50.150">
    <property type="entry name" value="Vaccinia Virus protein VP39"/>
    <property type="match status" value="1"/>
</dbReference>
<dbReference type="SUPFAM" id="SSF53335">
    <property type="entry name" value="S-adenosyl-L-methionine-dependent methyltransferases"/>
    <property type="match status" value="1"/>
</dbReference>
<name>A0A9W6ESR2_9LACO</name>